<feature type="signal peptide" evidence="1">
    <location>
        <begin position="1"/>
        <end position="18"/>
    </location>
</feature>
<sequence>MKKKVLLGSLLLSLSLFAKDIYNEILKEMNMYELSNTYSKEKIEKSLKGYKNLKRESLEELSQKAVLVDIGALNVADLNTPINIEDKLNLYVADFKDMSENSLGDISDKGIIERINKKYSTFKPIEKNFLIDTLNIALSKGLTTGYNVKIRDTYANFNPELTLTYGHNGIKHADQLIALMKSEGIDAKVQIEPKTSAYLHMPEWGEPATPNIVMNNGQIVITPLEYDLQFEFKNKEDKIKFVEIIKKYAKKDEVDEKGLIYDSWWQPFMQTEKIDGFQKLTVNIASQGEYDAYILTLPEKSDALIKELAKNKNLKLKTKEIYVNPSFYRFMLGEYK</sequence>
<accession>A0A9E2KXX7</accession>
<proteinExistence type="predicted"/>
<evidence type="ECO:0000313" key="3">
    <source>
        <dbReference type="Proteomes" id="UP000724657"/>
    </source>
</evidence>
<reference evidence="2" key="2">
    <citation type="submission" date="2021-04" db="EMBL/GenBank/DDBJ databases">
        <authorList>
            <person name="Gilroy R."/>
        </authorList>
    </citation>
    <scope>NUCLEOTIDE SEQUENCE</scope>
    <source>
        <strain evidence="2">A6-441</strain>
    </source>
</reference>
<reference evidence="2" key="1">
    <citation type="journal article" date="2021" name="PeerJ">
        <title>Extensive microbial diversity within the chicken gut microbiome revealed by metagenomics and culture.</title>
        <authorList>
            <person name="Gilroy R."/>
            <person name="Ravi A."/>
            <person name="Getino M."/>
            <person name="Pursley I."/>
            <person name="Horton D.L."/>
            <person name="Alikhan N.F."/>
            <person name="Baker D."/>
            <person name="Gharbi K."/>
            <person name="Hall N."/>
            <person name="Watson M."/>
            <person name="Adriaenssens E.M."/>
            <person name="Foster-Nyarko E."/>
            <person name="Jarju S."/>
            <person name="Secka A."/>
            <person name="Antonio M."/>
            <person name="Oren A."/>
            <person name="Chaudhuri R.R."/>
            <person name="La Ragione R."/>
            <person name="Hildebrand F."/>
            <person name="Pallen M.J."/>
        </authorList>
    </citation>
    <scope>NUCLEOTIDE SEQUENCE</scope>
    <source>
        <strain evidence="2">A6-441</strain>
    </source>
</reference>
<comment type="caution">
    <text evidence="2">The sequence shown here is derived from an EMBL/GenBank/DDBJ whole genome shotgun (WGS) entry which is preliminary data.</text>
</comment>
<keyword evidence="1" id="KW-0732">Signal</keyword>
<dbReference type="EMBL" id="JAHLFN010000018">
    <property type="protein sequence ID" value="MBU3841822.1"/>
    <property type="molecule type" value="Genomic_DNA"/>
</dbReference>
<evidence type="ECO:0000313" key="2">
    <source>
        <dbReference type="EMBL" id="MBU3841822.1"/>
    </source>
</evidence>
<evidence type="ECO:0000256" key="1">
    <source>
        <dbReference type="SAM" id="SignalP"/>
    </source>
</evidence>
<feature type="chain" id="PRO_5038693692" evidence="1">
    <location>
        <begin position="19"/>
        <end position="336"/>
    </location>
</feature>
<protein>
    <submittedName>
        <fullName evidence="2">Uncharacterized protein</fullName>
    </submittedName>
</protein>
<gene>
    <name evidence="2" type="ORF">IAA47_02350</name>
</gene>
<dbReference type="AlphaFoldDB" id="A0A9E2KXX7"/>
<organism evidence="2 3">
    <name type="scientific">Candidatus Fusobacterium pullicola</name>
    <dbReference type="NCBI Taxonomy" id="2838601"/>
    <lineage>
        <taxon>Bacteria</taxon>
        <taxon>Fusobacteriati</taxon>
        <taxon>Fusobacteriota</taxon>
        <taxon>Fusobacteriia</taxon>
        <taxon>Fusobacteriales</taxon>
        <taxon>Fusobacteriaceae</taxon>
        <taxon>Fusobacterium</taxon>
    </lineage>
</organism>
<dbReference type="Proteomes" id="UP000724657">
    <property type="component" value="Unassembled WGS sequence"/>
</dbReference>
<name>A0A9E2KXX7_9FUSO</name>